<dbReference type="SMART" id="SM00423">
    <property type="entry name" value="PSI"/>
    <property type="match status" value="4"/>
</dbReference>
<keyword evidence="2" id="KW-0812">Transmembrane</keyword>
<proteinExistence type="predicted"/>
<comment type="caution">
    <text evidence="5">The sequence shown here is derived from an EMBL/GenBank/DDBJ whole genome shotgun (WGS) entry which is preliminary data.</text>
</comment>
<evidence type="ECO:0000313" key="6">
    <source>
        <dbReference type="Proteomes" id="UP001146793"/>
    </source>
</evidence>
<sequence length="562" mass="63199">MKKSFLLLVFIILGIILGFITKVNTERLTDDVCNFLYGDDCERCTNRDRPFHQFCGTYCVDTTSGTEVYSCSASGYCDGDQTTCEERQDCDIFTGSEMCRVCLDKGCKWTNDATGACHKTNGDVTEISGCENVPMTAEECKSTYRNWIECTDDAHCSWKWEDGKTGPECTNSTDDSLTANFYDSTSEMGQNLCELRENCEECHNSGCTWCNNDDLGVGFCVYSNETSNNYECKETIYITEQTCPSDDDTPKSNCSDYTLCSNCTESGCSWCSINGESNNGKCRDNSLPCTSPDQEITDSQNCPADNEEKCEKIKDCTNCNDTANCGWCETDSLLYIGKCLYKNPSPSVDKCQVIEKGEWTTECGTQSICLEHTNCTDCRAEGGCEWCYLNEDKSQCLLEADCTTLKGTVIDECEKDNLNIYDCGSKQNCSECFTEFPWCQWRYSGDWYQHTACIFWSEARVEAKTLDAISCDEFVACQNRTECNDCAVSQENVLNCVWCQSGDEDGECKEHTDAQNDENCSKVCDYNDEDSSSPAAIIRFNFFCLFASFFALLFYLQFSNKF</sequence>
<keyword evidence="2" id="KW-0472">Membrane</keyword>
<keyword evidence="2" id="KW-1133">Transmembrane helix</keyword>
<name>A0AAV7ZE52_9EUKA</name>
<feature type="chain" id="PRO_5043776161" evidence="3">
    <location>
        <begin position="26"/>
        <end position="562"/>
    </location>
</feature>
<evidence type="ECO:0000256" key="2">
    <source>
        <dbReference type="SAM" id="Phobius"/>
    </source>
</evidence>
<gene>
    <name evidence="5" type="ORF">M0812_17218</name>
</gene>
<reference evidence="5" key="1">
    <citation type="submission" date="2022-08" db="EMBL/GenBank/DDBJ databases">
        <title>Novel sulphate-reducing endosymbionts in the free-living metamonad Anaeramoeba.</title>
        <authorList>
            <person name="Jerlstrom-Hultqvist J."/>
            <person name="Cepicka I."/>
            <person name="Gallot-Lavallee L."/>
            <person name="Salas-Leiva D."/>
            <person name="Curtis B.A."/>
            <person name="Zahonova K."/>
            <person name="Pipaliya S."/>
            <person name="Dacks J."/>
            <person name="Roger A.J."/>
        </authorList>
    </citation>
    <scope>NUCLEOTIDE SEQUENCE</scope>
    <source>
        <strain evidence="5">Busselton2</strain>
    </source>
</reference>
<feature type="domain" description="PSI" evidence="4">
    <location>
        <begin position="192"/>
        <end position="244"/>
    </location>
</feature>
<keyword evidence="1" id="KW-0325">Glycoprotein</keyword>
<feature type="domain" description="PSI" evidence="4">
    <location>
        <begin position="253"/>
        <end position="303"/>
    </location>
</feature>
<evidence type="ECO:0000256" key="1">
    <source>
        <dbReference type="ARBA" id="ARBA00023180"/>
    </source>
</evidence>
<dbReference type="InterPro" id="IPR016201">
    <property type="entry name" value="PSI"/>
</dbReference>
<dbReference type="EMBL" id="JANTQA010000033">
    <property type="protein sequence ID" value="KAJ3438039.1"/>
    <property type="molecule type" value="Genomic_DNA"/>
</dbReference>
<keyword evidence="3" id="KW-0732">Signal</keyword>
<feature type="domain" description="PSI" evidence="4">
    <location>
        <begin position="368"/>
        <end position="414"/>
    </location>
</feature>
<evidence type="ECO:0000259" key="4">
    <source>
        <dbReference type="SMART" id="SM00423"/>
    </source>
</evidence>
<protein>
    <submittedName>
        <fullName evidence="5">Multiple epidermal growth factor-like domains protein</fullName>
    </submittedName>
</protein>
<evidence type="ECO:0000256" key="3">
    <source>
        <dbReference type="SAM" id="SignalP"/>
    </source>
</evidence>
<organism evidence="5 6">
    <name type="scientific">Anaeramoeba flamelloides</name>
    <dbReference type="NCBI Taxonomy" id="1746091"/>
    <lineage>
        <taxon>Eukaryota</taxon>
        <taxon>Metamonada</taxon>
        <taxon>Anaeramoebidae</taxon>
        <taxon>Anaeramoeba</taxon>
    </lineage>
</organism>
<feature type="domain" description="PSI" evidence="4">
    <location>
        <begin position="309"/>
        <end position="352"/>
    </location>
</feature>
<evidence type="ECO:0000313" key="5">
    <source>
        <dbReference type="EMBL" id="KAJ3438039.1"/>
    </source>
</evidence>
<dbReference type="AlphaFoldDB" id="A0AAV7ZE52"/>
<feature type="transmembrane region" description="Helical" evidence="2">
    <location>
        <begin position="536"/>
        <end position="556"/>
    </location>
</feature>
<feature type="signal peptide" evidence="3">
    <location>
        <begin position="1"/>
        <end position="25"/>
    </location>
</feature>
<accession>A0AAV7ZE52</accession>
<dbReference type="Proteomes" id="UP001146793">
    <property type="component" value="Unassembled WGS sequence"/>
</dbReference>